<protein>
    <submittedName>
        <fullName evidence="2">Cyclic diguanylate phosphodiesterase (EAL) domain protein</fullName>
    </submittedName>
</protein>
<dbReference type="GO" id="GO:0071111">
    <property type="term" value="F:cyclic-guanylate-specific phosphodiesterase activity"/>
    <property type="evidence" value="ECO:0007669"/>
    <property type="project" value="InterPro"/>
</dbReference>
<name>E9SBU3_RUMAL</name>
<evidence type="ECO:0000259" key="1">
    <source>
        <dbReference type="PROSITE" id="PS50883"/>
    </source>
</evidence>
<gene>
    <name evidence="2" type="ORF">CUS_6758</name>
</gene>
<dbReference type="PANTHER" id="PTHR33121:SF76">
    <property type="entry name" value="SIGNALING PROTEIN"/>
    <property type="match status" value="1"/>
</dbReference>
<dbReference type="AlphaFoldDB" id="E9SBU3"/>
<dbReference type="eggNOG" id="COG2200">
    <property type="taxonomic scope" value="Bacteria"/>
</dbReference>
<evidence type="ECO:0000313" key="2">
    <source>
        <dbReference type="EMBL" id="EGC03169.1"/>
    </source>
</evidence>
<proteinExistence type="predicted"/>
<dbReference type="SMART" id="SM00052">
    <property type="entry name" value="EAL"/>
    <property type="match status" value="1"/>
</dbReference>
<sequence>MNEKGRELVEKLFGTLWGELMRSSDCVGAFVLWHDSHEYYIDDNALLLLGMDNSGLGYDGLMNVLECASAPDDSASPAKVVMLPRDEENNCTAGFVIKHETSVPRDMEEVFPLISQNRLVEKMSDAGSDAFLMLMLIERADSGRDERAFIKSALEAIDKACPEGAVLAYHSGLKYWVFVKNGVKEPQEFADRLQQAVRDCVITDEFGVVISKNHSLTFTGGYVSFDGREQAAVKEFHYASFALYEAVSAGVGTISSFSSAIYELQKNDYRKVQNFFHVLEENSFMYHFQPIVSAIDGSIYAYEALMRTDRKYGLSPLQIIDMAAKYDRLYDIEHATMFNVLFQLSRNQNFFKKRKLFINAIPSSFLSEDDWTRLLSVYGELMEKVVIELTEQTDTSDENLDFLINRLRTHKVEMAIDDYGTGYSNTSRLIRYDPRYIKLDHSLISGIDTNMKLRSIVSQLIDMMHSNGFMVLAEGVETAEEMQVLSAMHADLFQGFYISRPKPFFINEISEKIRSEIIRYHLDVQGSADKIFHADGEEHLVIDLAALVREKYTGIYISGSDVEIKGGAEMPSVIMPITIREDTDCKLTIRNVSIEAELDKPAISLGNGSRLRLAVHGENKLMRGGILVPGNTELILEGAGKLTILPESVSCYGIGNEYDLTYGKITSYMTDDLNITTCGDNCVGIGGGRCDSPDGITFKAGHIMISCSGAYSIGVGSVYEKAKITINECYMSVWAASSNFVAVGSFKGDTDISIRNVKLEINAGGNSMCAVGSREIGKAIIDIKFCELNTEIKGKSIINIGSNGSQADCSISRSSIHLTCEGSVITGIGDCEGAGTVDIDDSEIDINFMTGKGFALGCRDGKLNFSGGTRSIRINE</sequence>
<dbReference type="STRING" id="246199.CUS_6758"/>
<dbReference type="PANTHER" id="PTHR33121">
    <property type="entry name" value="CYCLIC DI-GMP PHOSPHODIESTERASE PDEF"/>
    <property type="match status" value="1"/>
</dbReference>
<dbReference type="Gene3D" id="3.20.20.450">
    <property type="entry name" value="EAL domain"/>
    <property type="match status" value="1"/>
</dbReference>
<keyword evidence="3" id="KW-1185">Reference proteome</keyword>
<dbReference type="Pfam" id="PF00563">
    <property type="entry name" value="EAL"/>
    <property type="match status" value="1"/>
</dbReference>
<dbReference type="SUPFAM" id="SSF141868">
    <property type="entry name" value="EAL domain-like"/>
    <property type="match status" value="1"/>
</dbReference>
<dbReference type="Proteomes" id="UP000004259">
    <property type="component" value="Unassembled WGS sequence"/>
</dbReference>
<dbReference type="EMBL" id="ADKM02000075">
    <property type="protein sequence ID" value="EGC03169.1"/>
    <property type="molecule type" value="Genomic_DNA"/>
</dbReference>
<comment type="caution">
    <text evidence="2">The sequence shown here is derived from an EMBL/GenBank/DDBJ whole genome shotgun (WGS) entry which is preliminary data.</text>
</comment>
<organism evidence="2 3">
    <name type="scientific">Ruminococcus albus 8</name>
    <dbReference type="NCBI Taxonomy" id="246199"/>
    <lineage>
        <taxon>Bacteria</taxon>
        <taxon>Bacillati</taxon>
        <taxon>Bacillota</taxon>
        <taxon>Clostridia</taxon>
        <taxon>Eubacteriales</taxon>
        <taxon>Oscillospiraceae</taxon>
        <taxon>Ruminococcus</taxon>
    </lineage>
</organism>
<accession>E9SBU3</accession>
<dbReference type="CDD" id="cd01948">
    <property type="entry name" value="EAL"/>
    <property type="match status" value="1"/>
</dbReference>
<dbReference type="PROSITE" id="PS50883">
    <property type="entry name" value="EAL"/>
    <property type="match status" value="1"/>
</dbReference>
<feature type="domain" description="EAL" evidence="1">
    <location>
        <begin position="268"/>
        <end position="515"/>
    </location>
</feature>
<dbReference type="InterPro" id="IPR050706">
    <property type="entry name" value="Cyclic-di-GMP_PDE-like"/>
</dbReference>
<reference evidence="2 3" key="1">
    <citation type="submission" date="2011-02" db="EMBL/GenBank/DDBJ databases">
        <authorList>
            <person name="Nelson K.E."/>
            <person name="Sutton G."/>
            <person name="Torralba M."/>
            <person name="Durkin S."/>
            <person name="Harkins D."/>
            <person name="Montgomery R."/>
            <person name="Ziemer C."/>
            <person name="Klaassens E."/>
            <person name="Ocuiv P."/>
            <person name="Morrison M."/>
        </authorList>
    </citation>
    <scope>NUCLEOTIDE SEQUENCE [LARGE SCALE GENOMIC DNA]</scope>
    <source>
        <strain evidence="2 3">8</strain>
    </source>
</reference>
<evidence type="ECO:0000313" key="3">
    <source>
        <dbReference type="Proteomes" id="UP000004259"/>
    </source>
</evidence>
<dbReference type="InterPro" id="IPR035919">
    <property type="entry name" value="EAL_sf"/>
</dbReference>
<dbReference type="OrthoDB" id="9813903at2"/>
<dbReference type="InterPro" id="IPR001633">
    <property type="entry name" value="EAL_dom"/>
</dbReference>
<dbReference type="RefSeq" id="WP_002849323.1">
    <property type="nucleotide sequence ID" value="NZ_ADKM02000075.1"/>
</dbReference>